<dbReference type="PROSITE" id="PS01095">
    <property type="entry name" value="GH18_1"/>
    <property type="match status" value="1"/>
</dbReference>
<dbReference type="InterPro" id="IPR050314">
    <property type="entry name" value="Glycosyl_Hydrlase_18"/>
</dbReference>
<feature type="chain" id="PRO_5035193167" evidence="8">
    <location>
        <begin position="21"/>
        <end position="502"/>
    </location>
</feature>
<name>A0A8J4XPF4_CHIOP</name>
<dbReference type="Gene3D" id="2.170.140.10">
    <property type="entry name" value="Chitin binding domain"/>
    <property type="match status" value="1"/>
</dbReference>
<keyword evidence="5 6" id="KW-0326">Glycosidase</keyword>
<dbReference type="SUPFAM" id="SSF51445">
    <property type="entry name" value="(Trans)glycosidases"/>
    <property type="match status" value="1"/>
</dbReference>
<feature type="signal peptide" evidence="8">
    <location>
        <begin position="1"/>
        <end position="20"/>
    </location>
</feature>
<evidence type="ECO:0000256" key="7">
    <source>
        <dbReference type="SAM" id="MobiDB-lite"/>
    </source>
</evidence>
<dbReference type="SUPFAM" id="SSF57625">
    <property type="entry name" value="Invertebrate chitin-binding proteins"/>
    <property type="match status" value="1"/>
</dbReference>
<evidence type="ECO:0000256" key="1">
    <source>
        <dbReference type="ARBA" id="ARBA00009121"/>
    </source>
</evidence>
<dbReference type="InterPro" id="IPR001223">
    <property type="entry name" value="Glyco_hydro18_cat"/>
</dbReference>
<keyword evidence="3 6" id="KW-0378">Hydrolase</keyword>
<dbReference type="PROSITE" id="PS50940">
    <property type="entry name" value="CHIT_BIND_II"/>
    <property type="match status" value="1"/>
</dbReference>
<feature type="domain" description="GH18" evidence="10">
    <location>
        <begin position="20"/>
        <end position="403"/>
    </location>
</feature>
<dbReference type="InterPro" id="IPR002557">
    <property type="entry name" value="Chitin-bd_dom"/>
</dbReference>
<dbReference type="PANTHER" id="PTHR11177:SF360">
    <property type="entry name" value="CHITINASE 4-RELATED"/>
    <property type="match status" value="1"/>
</dbReference>
<evidence type="ECO:0000256" key="5">
    <source>
        <dbReference type="ARBA" id="ARBA00023295"/>
    </source>
</evidence>
<evidence type="ECO:0000256" key="6">
    <source>
        <dbReference type="RuleBase" id="RU000489"/>
    </source>
</evidence>
<comment type="similarity">
    <text evidence="1">Belongs to the glycosyl hydrolase 18 family. Chitinase class II subfamily.</text>
</comment>
<dbReference type="GO" id="GO:0004568">
    <property type="term" value="F:chitinase activity"/>
    <property type="evidence" value="ECO:0007669"/>
    <property type="project" value="TreeGrafter"/>
</dbReference>
<keyword evidence="2" id="KW-0147">Chitin-binding</keyword>
<dbReference type="CDD" id="cd02872">
    <property type="entry name" value="GH18_chitolectin_chitotriosidase"/>
    <property type="match status" value="1"/>
</dbReference>
<evidence type="ECO:0000313" key="12">
    <source>
        <dbReference type="Proteomes" id="UP000770661"/>
    </source>
</evidence>
<dbReference type="PANTHER" id="PTHR11177">
    <property type="entry name" value="CHITINASE"/>
    <property type="match status" value="1"/>
</dbReference>
<sequence>MKLLLPLLGCLAFTLSLTEGVMVCYFGSWAVYRQGDGKFDIEDIDPNICTHLVFGFAGLGQDNKIKVLDPWNELCDNYGKCGYDRFNALKQKNTKLITILAVGGWNEGSAKYSNMAADPAKRKKFVDSSIELLKTHGFDGLDMDWEYPTQRGGKPADKENFILLLADLKEALHANGMLLTAAVSAGKATIDPAYDVPGMAQNLDIVNVMAYDLHGAWDTYTHHQSGLYAHPEDTGDNVYLNQDFAITYWIEKGMPANKITQGVPLYGRCWTLKNGDDTGYYAPAPQPGAAGQYTRTPGFLGYNEARIHVITLLFGLQICEGILNGWTVVNDPAMNEPYIYSLEHGRIWCSYDDEASVKTKAEYAKAHGLAGMMVWSVETDDFKGKCGRPFNLIKTMVETFTGTDITPGPTVAPTTRDPDAPTTKPHTAPPTPPSTEDCLKPGINADPVDCNHYWLCSLNMEGGYDANSEPCAPGTLFNPNAYICDWDHVVCAIPDICPNECA</sequence>
<dbReference type="GO" id="GO:0005576">
    <property type="term" value="C:extracellular region"/>
    <property type="evidence" value="ECO:0007669"/>
    <property type="project" value="InterPro"/>
</dbReference>
<evidence type="ECO:0000256" key="2">
    <source>
        <dbReference type="ARBA" id="ARBA00022669"/>
    </source>
</evidence>
<organism evidence="11 12">
    <name type="scientific">Chionoecetes opilio</name>
    <name type="common">Atlantic snow crab</name>
    <name type="synonym">Cancer opilio</name>
    <dbReference type="NCBI Taxonomy" id="41210"/>
    <lineage>
        <taxon>Eukaryota</taxon>
        <taxon>Metazoa</taxon>
        <taxon>Ecdysozoa</taxon>
        <taxon>Arthropoda</taxon>
        <taxon>Crustacea</taxon>
        <taxon>Multicrustacea</taxon>
        <taxon>Malacostraca</taxon>
        <taxon>Eumalacostraca</taxon>
        <taxon>Eucarida</taxon>
        <taxon>Decapoda</taxon>
        <taxon>Pleocyemata</taxon>
        <taxon>Brachyura</taxon>
        <taxon>Eubrachyura</taxon>
        <taxon>Majoidea</taxon>
        <taxon>Majidae</taxon>
        <taxon>Chionoecetes</taxon>
    </lineage>
</organism>
<dbReference type="SMART" id="SM00636">
    <property type="entry name" value="Glyco_18"/>
    <property type="match status" value="1"/>
</dbReference>
<dbReference type="InterPro" id="IPR001579">
    <property type="entry name" value="Glyco_hydro_18_chit_AS"/>
</dbReference>
<evidence type="ECO:0000259" key="10">
    <source>
        <dbReference type="PROSITE" id="PS51910"/>
    </source>
</evidence>
<evidence type="ECO:0000256" key="3">
    <source>
        <dbReference type="ARBA" id="ARBA00022801"/>
    </source>
</evidence>
<comment type="caution">
    <text evidence="11">The sequence shown here is derived from an EMBL/GenBank/DDBJ whole genome shotgun (WGS) entry which is preliminary data.</text>
</comment>
<proteinExistence type="inferred from homology"/>
<dbReference type="AlphaFoldDB" id="A0A8J4XPF4"/>
<dbReference type="InterPro" id="IPR029070">
    <property type="entry name" value="Chitinase_insertion_sf"/>
</dbReference>
<dbReference type="PROSITE" id="PS51910">
    <property type="entry name" value="GH18_2"/>
    <property type="match status" value="1"/>
</dbReference>
<dbReference type="InterPro" id="IPR036508">
    <property type="entry name" value="Chitin-bd_dom_sf"/>
</dbReference>
<dbReference type="Proteomes" id="UP000770661">
    <property type="component" value="Unassembled WGS sequence"/>
</dbReference>
<evidence type="ECO:0000256" key="8">
    <source>
        <dbReference type="SAM" id="SignalP"/>
    </source>
</evidence>
<keyword evidence="4" id="KW-1015">Disulfide bond</keyword>
<reference evidence="11" key="1">
    <citation type="submission" date="2020-07" db="EMBL/GenBank/DDBJ databases">
        <title>The High-quality genome of the commercially important snow crab, Chionoecetes opilio.</title>
        <authorList>
            <person name="Jeong J.-H."/>
            <person name="Ryu S."/>
        </authorList>
    </citation>
    <scope>NUCLEOTIDE SEQUENCE</scope>
    <source>
        <strain evidence="11">MADBK_172401_WGS</strain>
        <tissue evidence="11">Digestive gland</tissue>
    </source>
</reference>
<evidence type="ECO:0000256" key="4">
    <source>
        <dbReference type="ARBA" id="ARBA00023157"/>
    </source>
</evidence>
<feature type="compositionally biased region" description="Low complexity" evidence="7">
    <location>
        <begin position="409"/>
        <end position="426"/>
    </location>
</feature>
<dbReference type="EMBL" id="JACEEZ010023445">
    <property type="protein sequence ID" value="KAG0711283.1"/>
    <property type="molecule type" value="Genomic_DNA"/>
</dbReference>
<protein>
    <submittedName>
        <fullName evidence="11">Acidic mammalian chitinase</fullName>
    </submittedName>
</protein>
<dbReference type="Pfam" id="PF00704">
    <property type="entry name" value="Glyco_hydro_18"/>
    <property type="match status" value="1"/>
</dbReference>
<evidence type="ECO:0000259" key="9">
    <source>
        <dbReference type="PROSITE" id="PS50940"/>
    </source>
</evidence>
<dbReference type="GO" id="GO:0008061">
    <property type="term" value="F:chitin binding"/>
    <property type="evidence" value="ECO:0007669"/>
    <property type="project" value="UniProtKB-KW"/>
</dbReference>
<dbReference type="Pfam" id="PF01607">
    <property type="entry name" value="CBM_14"/>
    <property type="match status" value="1"/>
</dbReference>
<dbReference type="OrthoDB" id="73875at2759"/>
<accession>A0A8J4XPF4</accession>
<feature type="domain" description="Chitin-binding type-2" evidence="9">
    <location>
        <begin position="435"/>
        <end position="493"/>
    </location>
</feature>
<evidence type="ECO:0000313" key="11">
    <source>
        <dbReference type="EMBL" id="KAG0711283.1"/>
    </source>
</evidence>
<dbReference type="Gene3D" id="3.20.20.80">
    <property type="entry name" value="Glycosidases"/>
    <property type="match status" value="1"/>
</dbReference>
<gene>
    <name evidence="11" type="primary">Chia_0</name>
    <name evidence="11" type="ORF">GWK47_020940</name>
</gene>
<dbReference type="InterPro" id="IPR017853">
    <property type="entry name" value="GH"/>
</dbReference>
<dbReference type="InterPro" id="IPR011583">
    <property type="entry name" value="Chitinase_II/V-like_cat"/>
</dbReference>
<dbReference type="FunFam" id="3.20.20.80:FF:000097">
    <property type="entry name" value="Probable chitinase 2"/>
    <property type="match status" value="1"/>
</dbReference>
<keyword evidence="12" id="KW-1185">Reference proteome</keyword>
<keyword evidence="8" id="KW-0732">Signal</keyword>
<dbReference type="SUPFAM" id="SSF54556">
    <property type="entry name" value="Chitinase insertion domain"/>
    <property type="match status" value="1"/>
</dbReference>
<dbReference type="SMART" id="SM00494">
    <property type="entry name" value="ChtBD2"/>
    <property type="match status" value="1"/>
</dbReference>
<dbReference type="GO" id="GO:0005975">
    <property type="term" value="P:carbohydrate metabolic process"/>
    <property type="evidence" value="ECO:0007669"/>
    <property type="project" value="InterPro"/>
</dbReference>
<dbReference type="GO" id="GO:0006032">
    <property type="term" value="P:chitin catabolic process"/>
    <property type="evidence" value="ECO:0007669"/>
    <property type="project" value="TreeGrafter"/>
</dbReference>
<dbReference type="Gene3D" id="3.10.50.10">
    <property type="match status" value="1"/>
</dbReference>
<feature type="region of interest" description="Disordered" evidence="7">
    <location>
        <begin position="404"/>
        <end position="436"/>
    </location>
</feature>